<dbReference type="EMBL" id="RBOW01000075">
    <property type="protein sequence ID" value="RMN40944.1"/>
    <property type="molecule type" value="Genomic_DNA"/>
</dbReference>
<reference evidence="1 2" key="1">
    <citation type="submission" date="2018-08" db="EMBL/GenBank/DDBJ databases">
        <title>Recombination of ecologically and evolutionarily significant loci maintains genetic cohesion in the Pseudomonas syringae species complex.</title>
        <authorList>
            <person name="Dillon M."/>
            <person name="Thakur S."/>
            <person name="Almeida R.N.D."/>
            <person name="Weir B.S."/>
            <person name="Guttman D.S."/>
        </authorList>
    </citation>
    <scope>NUCLEOTIDE SEQUENCE [LARGE SCALE GENOMIC DNA]</scope>
    <source>
        <strain evidence="1 2">ICMP 2821</strain>
    </source>
</reference>
<gene>
    <name evidence="1" type="ORF">ALQ64_00692</name>
</gene>
<evidence type="ECO:0000313" key="1">
    <source>
        <dbReference type="EMBL" id="RMN40944.1"/>
    </source>
</evidence>
<accession>A0A3M3M0P3</accession>
<comment type="caution">
    <text evidence="1">The sequence shown here is derived from an EMBL/GenBank/DDBJ whole genome shotgun (WGS) entry which is preliminary data.</text>
</comment>
<organism evidence="1 2">
    <name type="scientific">Pseudomonas cannabina</name>
    <dbReference type="NCBI Taxonomy" id="86840"/>
    <lineage>
        <taxon>Bacteria</taxon>
        <taxon>Pseudomonadati</taxon>
        <taxon>Pseudomonadota</taxon>
        <taxon>Gammaproteobacteria</taxon>
        <taxon>Pseudomonadales</taxon>
        <taxon>Pseudomonadaceae</taxon>
        <taxon>Pseudomonas</taxon>
    </lineage>
</organism>
<dbReference type="AlphaFoldDB" id="A0A3M3M0P3"/>
<name>A0A3M3M0P3_PSECA</name>
<protein>
    <submittedName>
        <fullName evidence="1">Ricin B lectin</fullName>
    </submittedName>
</protein>
<keyword evidence="1" id="KW-0430">Lectin</keyword>
<proteinExistence type="predicted"/>
<dbReference type="Proteomes" id="UP000281372">
    <property type="component" value="Unassembled WGS sequence"/>
</dbReference>
<dbReference type="GO" id="GO:0030246">
    <property type="term" value="F:carbohydrate binding"/>
    <property type="evidence" value="ECO:0007669"/>
    <property type="project" value="UniProtKB-KW"/>
</dbReference>
<evidence type="ECO:0000313" key="2">
    <source>
        <dbReference type="Proteomes" id="UP000281372"/>
    </source>
</evidence>
<sequence length="181" mass="20108">MPSTQGLILANKYRNDLAGDKEVLGFSGNTVQMVPESRSNAVTWNLELAVPMITTRPIVGDRKVLLLHTQYSDKPETGFDPVKQAFFGEPRDNYLFVNAVTFSSGDHLEFTGDAITDLDLGPKPPGCPSTELRNKARDLARDKGFDRNLRLCCRRDSFYFVFLGRPCCDAGLWAMGNGVGW</sequence>